<reference evidence="1 2" key="1">
    <citation type="submission" date="2019-05" db="EMBL/GenBank/DDBJ databases">
        <title>Another draft genome of Portunus trituberculatus and its Hox gene families provides insights of decapod evolution.</title>
        <authorList>
            <person name="Jeong J.-H."/>
            <person name="Song I."/>
            <person name="Kim S."/>
            <person name="Choi T."/>
            <person name="Kim D."/>
            <person name="Ryu S."/>
            <person name="Kim W."/>
        </authorList>
    </citation>
    <scope>NUCLEOTIDE SEQUENCE [LARGE SCALE GENOMIC DNA]</scope>
    <source>
        <tissue evidence="1">Muscle</tissue>
    </source>
</reference>
<organism evidence="1 2">
    <name type="scientific">Portunus trituberculatus</name>
    <name type="common">Swimming crab</name>
    <name type="synonym">Neptunus trituberculatus</name>
    <dbReference type="NCBI Taxonomy" id="210409"/>
    <lineage>
        <taxon>Eukaryota</taxon>
        <taxon>Metazoa</taxon>
        <taxon>Ecdysozoa</taxon>
        <taxon>Arthropoda</taxon>
        <taxon>Crustacea</taxon>
        <taxon>Multicrustacea</taxon>
        <taxon>Malacostraca</taxon>
        <taxon>Eumalacostraca</taxon>
        <taxon>Eucarida</taxon>
        <taxon>Decapoda</taxon>
        <taxon>Pleocyemata</taxon>
        <taxon>Brachyura</taxon>
        <taxon>Eubrachyura</taxon>
        <taxon>Portunoidea</taxon>
        <taxon>Portunidae</taxon>
        <taxon>Portuninae</taxon>
        <taxon>Portunus</taxon>
    </lineage>
</organism>
<accession>A0A5B7J8Z1</accession>
<evidence type="ECO:0000313" key="1">
    <source>
        <dbReference type="EMBL" id="MPC91155.1"/>
    </source>
</evidence>
<sequence length="82" mass="9562">MRHVTEKLRWQGRCEAQIRDGEDAAAALLGHPHVIRHQLVVWEWESSFHDALQCVSELRQCEEGCCVSDWRIVFLCKIGFLK</sequence>
<keyword evidence="2" id="KW-1185">Reference proteome</keyword>
<dbReference type="Proteomes" id="UP000324222">
    <property type="component" value="Unassembled WGS sequence"/>
</dbReference>
<dbReference type="EMBL" id="VSRR010086788">
    <property type="protein sequence ID" value="MPC91155.1"/>
    <property type="molecule type" value="Genomic_DNA"/>
</dbReference>
<dbReference type="AlphaFoldDB" id="A0A5B7J8Z1"/>
<proteinExistence type="predicted"/>
<evidence type="ECO:0000313" key="2">
    <source>
        <dbReference type="Proteomes" id="UP000324222"/>
    </source>
</evidence>
<protein>
    <submittedName>
        <fullName evidence="1">Uncharacterized protein</fullName>
    </submittedName>
</protein>
<name>A0A5B7J8Z1_PORTR</name>
<gene>
    <name evidence="1" type="ORF">E2C01_086174</name>
</gene>
<comment type="caution">
    <text evidence="1">The sequence shown here is derived from an EMBL/GenBank/DDBJ whole genome shotgun (WGS) entry which is preliminary data.</text>
</comment>